<dbReference type="Gene3D" id="3.40.50.11720">
    <property type="entry name" value="3-Deoxy-D-manno-octulosonic-acid transferase, N-terminal domain"/>
    <property type="match status" value="1"/>
</dbReference>
<dbReference type="KEGG" id="mgk:FSB76_12030"/>
<feature type="domain" description="3-deoxy-D-manno-octulosonic-acid transferase N-terminal" evidence="10">
    <location>
        <begin position="42"/>
        <end position="199"/>
    </location>
</feature>
<evidence type="ECO:0000256" key="4">
    <source>
        <dbReference type="ARBA" id="ARBA00022679"/>
    </source>
</evidence>
<feature type="compositionally biased region" description="Polar residues" evidence="9">
    <location>
        <begin position="303"/>
        <end position="314"/>
    </location>
</feature>
<proteinExistence type="inferred from homology"/>
<gene>
    <name evidence="11" type="ORF">FSB76_12030</name>
</gene>
<keyword evidence="8" id="KW-0472">Membrane</keyword>
<dbReference type="InterPro" id="IPR038107">
    <property type="entry name" value="Glycos_transf_N_sf"/>
</dbReference>
<dbReference type="SUPFAM" id="SSF53756">
    <property type="entry name" value="UDP-Glycosyltransferase/glycogen phosphorylase"/>
    <property type="match status" value="1"/>
</dbReference>
<dbReference type="Gene3D" id="3.40.50.2000">
    <property type="entry name" value="Glycogen Phosphorylase B"/>
    <property type="match status" value="1"/>
</dbReference>
<evidence type="ECO:0000313" key="11">
    <source>
        <dbReference type="EMBL" id="QEC76642.1"/>
    </source>
</evidence>
<dbReference type="GO" id="GO:0043842">
    <property type="term" value="F:Kdo transferase activity"/>
    <property type="evidence" value="ECO:0007669"/>
    <property type="project" value="UniProtKB-EC"/>
</dbReference>
<keyword evidence="4 8" id="KW-0808">Transferase</keyword>
<evidence type="ECO:0000256" key="2">
    <source>
        <dbReference type="ARBA" id="ARBA00012621"/>
    </source>
</evidence>
<evidence type="ECO:0000259" key="10">
    <source>
        <dbReference type="Pfam" id="PF04413"/>
    </source>
</evidence>
<dbReference type="Proteomes" id="UP000321362">
    <property type="component" value="Chromosome"/>
</dbReference>
<comment type="function">
    <text evidence="8">Involved in lipopolysaccharide (LPS) biosynthesis. Catalyzes the transfer of 3-deoxy-D-manno-octulosonate (Kdo) residue(s) from CMP-Kdo to lipid IV(A), the tetraacyldisaccharide-1,4'-bisphosphate precursor of lipid A.</text>
</comment>
<keyword evidence="8" id="KW-0448">Lipopolysaccharide biosynthesis</keyword>
<evidence type="ECO:0000256" key="6">
    <source>
        <dbReference type="ARBA" id="ARBA00049183"/>
    </source>
</evidence>
<dbReference type="GO" id="GO:0009244">
    <property type="term" value="P:lipopolysaccharide core region biosynthetic process"/>
    <property type="evidence" value="ECO:0007669"/>
    <property type="project" value="UniProtKB-UniRule"/>
</dbReference>
<keyword evidence="12" id="KW-1185">Reference proteome</keyword>
<comment type="catalytic activity">
    <reaction evidence="6 8">
        <text>lipid IVA (E. coli) + CMP-3-deoxy-beta-D-manno-octulosonate = alpha-Kdo-(2-&gt;6)-lipid IVA (E. coli) + CMP + H(+)</text>
        <dbReference type="Rhea" id="RHEA:28066"/>
        <dbReference type="ChEBI" id="CHEBI:15378"/>
        <dbReference type="ChEBI" id="CHEBI:58603"/>
        <dbReference type="ChEBI" id="CHEBI:60364"/>
        <dbReference type="ChEBI" id="CHEBI:60377"/>
        <dbReference type="ChEBI" id="CHEBI:85987"/>
        <dbReference type="EC" id="2.4.99.12"/>
    </reaction>
</comment>
<comment type="subcellular location">
    <subcellularLocation>
        <location evidence="8">Cell membrane</location>
    </subcellularLocation>
</comment>
<dbReference type="UniPathway" id="UPA00958"/>
<comment type="pathway">
    <text evidence="1 8">Bacterial outer membrane biogenesis; LPS core biosynthesis.</text>
</comment>
<keyword evidence="8" id="KW-1003">Cell membrane</keyword>
<organism evidence="11 12">
    <name type="scientific">Mucilaginibacter ginsenosidivorax</name>
    <dbReference type="NCBI Taxonomy" id="862126"/>
    <lineage>
        <taxon>Bacteria</taxon>
        <taxon>Pseudomonadati</taxon>
        <taxon>Bacteroidota</taxon>
        <taxon>Sphingobacteriia</taxon>
        <taxon>Sphingobacteriales</taxon>
        <taxon>Sphingobacteriaceae</taxon>
        <taxon>Mucilaginibacter</taxon>
    </lineage>
</organism>
<name>A0A5B8W185_9SPHI</name>
<reference evidence="11 12" key="1">
    <citation type="journal article" date="2013" name="J. Microbiol.">
        <title>Mucilaginibacter ginsenosidivorax sp. nov., with ginsenoside converting activity isolated from sediment.</title>
        <authorList>
            <person name="Kim J.K."/>
            <person name="Choi T.E."/>
            <person name="Liu Q.M."/>
            <person name="Park H.Y."/>
            <person name="Yi T.H."/>
            <person name="Yoon M.H."/>
            <person name="Kim S.C."/>
            <person name="Im W.T."/>
        </authorList>
    </citation>
    <scope>NUCLEOTIDE SEQUENCE [LARGE SCALE GENOMIC DNA]</scope>
    <source>
        <strain evidence="11 12">KHI28</strain>
    </source>
</reference>
<dbReference type="EMBL" id="CP042437">
    <property type="protein sequence ID" value="QEC76642.1"/>
    <property type="molecule type" value="Genomic_DNA"/>
</dbReference>
<dbReference type="RefSeq" id="WP_147053812.1">
    <property type="nucleotide sequence ID" value="NZ_CP042437.1"/>
</dbReference>
<evidence type="ECO:0000256" key="9">
    <source>
        <dbReference type="SAM" id="MobiDB-lite"/>
    </source>
</evidence>
<dbReference type="PANTHER" id="PTHR42755">
    <property type="entry name" value="3-DEOXY-MANNO-OCTULOSONATE CYTIDYLYLTRANSFERASE"/>
    <property type="match status" value="1"/>
</dbReference>
<protein>
    <recommendedName>
        <fullName evidence="3 8">3-deoxy-D-manno-octulosonic acid transferase</fullName>
        <shortName evidence="8">Kdo transferase</shortName>
        <ecNumber evidence="2 8">2.4.99.12</ecNumber>
    </recommendedName>
    <alternativeName>
        <fullName evidence="5 8">Lipid IV(A) 3-deoxy-D-manno-octulosonic acid transferase</fullName>
    </alternativeName>
</protein>
<dbReference type="InterPro" id="IPR039901">
    <property type="entry name" value="Kdotransferase"/>
</dbReference>
<feature type="compositionally biased region" description="Basic and acidic residues" evidence="9">
    <location>
        <begin position="291"/>
        <end position="302"/>
    </location>
</feature>
<evidence type="ECO:0000256" key="5">
    <source>
        <dbReference type="ARBA" id="ARBA00031445"/>
    </source>
</evidence>
<dbReference type="GO" id="GO:0005886">
    <property type="term" value="C:plasma membrane"/>
    <property type="evidence" value="ECO:0007669"/>
    <property type="project" value="UniProtKB-SubCell"/>
</dbReference>
<dbReference type="AlphaFoldDB" id="A0A5B8W185"/>
<feature type="region of interest" description="Disordered" evidence="9">
    <location>
        <begin position="291"/>
        <end position="314"/>
    </location>
</feature>
<evidence type="ECO:0000256" key="1">
    <source>
        <dbReference type="ARBA" id="ARBA00004713"/>
    </source>
</evidence>
<dbReference type="EC" id="2.4.99.12" evidence="2 8"/>
<evidence type="ECO:0000256" key="7">
    <source>
        <dbReference type="PIRSR" id="PIRSR639901-1"/>
    </source>
</evidence>
<dbReference type="OrthoDB" id="9789797at2"/>
<evidence type="ECO:0000256" key="8">
    <source>
        <dbReference type="RuleBase" id="RU365103"/>
    </source>
</evidence>
<evidence type="ECO:0000313" key="12">
    <source>
        <dbReference type="Proteomes" id="UP000321362"/>
    </source>
</evidence>
<comment type="similarity">
    <text evidence="8">Belongs to the glycosyltransferase group 1 family.</text>
</comment>
<dbReference type="GO" id="GO:0009245">
    <property type="term" value="P:lipid A biosynthetic process"/>
    <property type="evidence" value="ECO:0007669"/>
    <property type="project" value="TreeGrafter"/>
</dbReference>
<evidence type="ECO:0000256" key="3">
    <source>
        <dbReference type="ARBA" id="ARBA00019077"/>
    </source>
</evidence>
<dbReference type="Pfam" id="PF04413">
    <property type="entry name" value="Glycos_transf_N"/>
    <property type="match status" value="1"/>
</dbReference>
<feature type="active site" description="Proton acceptor" evidence="7">
    <location>
        <position position="53"/>
    </location>
</feature>
<accession>A0A5B8W185</accession>
<dbReference type="InterPro" id="IPR007507">
    <property type="entry name" value="Glycos_transf_N"/>
</dbReference>
<dbReference type="PANTHER" id="PTHR42755:SF1">
    <property type="entry name" value="3-DEOXY-D-MANNO-OCTULOSONIC ACID TRANSFERASE, MITOCHONDRIAL-RELATED"/>
    <property type="match status" value="1"/>
</dbReference>
<sequence>MILYTIGLRLYFITIYIASLFNQKASQWINGRKNQELIRIDSSIWFHFASLGEFEQGRPILEAIRALYPQEKIVISFFSPSGYEIRKNTPLADFVYYLPLDTAKNATQFIDAIQPSMAVFTKYEYWYHFFDESYKRRIPLYIVSGIFRPKQIFFKWYGGLHRKILSFVSHFFLQDEASKQLLQSIGITNATVSGDTRFDRVWANAQHPREIPGIAEFINGQKVFIAGSTWPQDEALLAALPELYPGWKFIFAPHEIGEARINNLVSLLPAGSAVKYSELSENSKLRSTLERREETTTGEKLKIQNQEPATRNSPLTTHHSLLTTLIIDNIGMLSSLYAYANIAYIGGGFGVGIHNTLEAAAFGLPVIFGPNYQRFNEARDLIALKAGFSIGDGSQLKGIVDTLVNDEAFYNITSKKAGDYVNTHIGATQMILDHIITLPSA</sequence>